<name>A0A9W9NXG3_9EURO</name>
<proteinExistence type="predicted"/>
<comment type="caution">
    <text evidence="1">The sequence shown here is derived from an EMBL/GenBank/DDBJ whole genome shotgun (WGS) entry which is preliminary data.</text>
</comment>
<evidence type="ECO:0000313" key="1">
    <source>
        <dbReference type="EMBL" id="KAJ5226464.1"/>
    </source>
</evidence>
<evidence type="ECO:0000313" key="2">
    <source>
        <dbReference type="Proteomes" id="UP001150941"/>
    </source>
</evidence>
<dbReference type="GeneID" id="83204288"/>
<gene>
    <name evidence="1" type="ORF">N7468_007689</name>
</gene>
<reference evidence="1" key="1">
    <citation type="submission" date="2022-11" db="EMBL/GenBank/DDBJ databases">
        <authorList>
            <person name="Petersen C."/>
        </authorList>
    </citation>
    <scope>NUCLEOTIDE SEQUENCE</scope>
    <source>
        <strain evidence="1">IBT 19713</strain>
    </source>
</reference>
<dbReference type="RefSeq" id="XP_058329875.1">
    <property type="nucleotide sequence ID" value="XM_058476985.1"/>
</dbReference>
<accession>A0A9W9NXG3</accession>
<protein>
    <submittedName>
        <fullName evidence="1">Uncharacterized protein</fullName>
    </submittedName>
</protein>
<dbReference type="AlphaFoldDB" id="A0A9W9NXG3"/>
<dbReference type="EMBL" id="JAPQKS010000005">
    <property type="protein sequence ID" value="KAJ5226464.1"/>
    <property type="molecule type" value="Genomic_DNA"/>
</dbReference>
<keyword evidence="2" id="KW-1185">Reference proteome</keyword>
<dbReference type="Proteomes" id="UP001150941">
    <property type="component" value="Unassembled WGS sequence"/>
</dbReference>
<reference evidence="1" key="2">
    <citation type="journal article" date="2023" name="IMA Fungus">
        <title>Comparative genomic study of the Penicillium genus elucidates a diverse pangenome and 15 lateral gene transfer events.</title>
        <authorList>
            <person name="Petersen C."/>
            <person name="Sorensen T."/>
            <person name="Nielsen M.R."/>
            <person name="Sondergaard T.E."/>
            <person name="Sorensen J.L."/>
            <person name="Fitzpatrick D.A."/>
            <person name="Frisvad J.C."/>
            <person name="Nielsen K.L."/>
        </authorList>
    </citation>
    <scope>NUCLEOTIDE SEQUENCE</scope>
    <source>
        <strain evidence="1">IBT 19713</strain>
    </source>
</reference>
<sequence length="106" mass="11632">MSVRPASRTWETDMVCKDCREDPSFALGKRVSPVSEIFEIPCLGKILGSCSDATVIVLRATPPRVELMGALGVMHWNVILKGRWLSRSALTTSHPAFGAVQEKYVA</sequence>
<organism evidence="1 2">
    <name type="scientific">Penicillium chermesinum</name>
    <dbReference type="NCBI Taxonomy" id="63820"/>
    <lineage>
        <taxon>Eukaryota</taxon>
        <taxon>Fungi</taxon>
        <taxon>Dikarya</taxon>
        <taxon>Ascomycota</taxon>
        <taxon>Pezizomycotina</taxon>
        <taxon>Eurotiomycetes</taxon>
        <taxon>Eurotiomycetidae</taxon>
        <taxon>Eurotiales</taxon>
        <taxon>Aspergillaceae</taxon>
        <taxon>Penicillium</taxon>
    </lineage>
</organism>